<geneLocation type="plasmid" evidence="1">
    <name>unnamed</name>
</geneLocation>
<proteinExistence type="predicted"/>
<dbReference type="EMBL" id="MG491503">
    <property type="protein sequence ID" value="AVX51678.1"/>
    <property type="molecule type" value="Genomic_DNA"/>
</dbReference>
<accession>A0A2R4PI92</accession>
<sequence>MANNIHIIEYKIEFRYRIDDILLWCDQFQLNEEWEILRIKTNRKMQKTFMDRSPSVEPQKDYDIALYTKNKWICLKDNTGYVVSNLNKKPEIPNLEIKSFTATPFLTVINKEFDFHTFMTILHLKDNIKVLEFKRPSLKEGLITYNNMRIEIYDKLIVYKGEKQKEFLKFVNSLTFEDEQISNIMNMLDKDDTKTHKSIAYLTWYKAKRESQNEWPLISTERKENSIEFPKNSGIYYYYPNKYVGLAKRNDDNPQLFIPKIYKLDHLKNENSFLYKYTNDIPLENRIKIPNILKSVKNMPKLNNQKYIELSYENKIIEMDKNPEYYVYRNIILRPINEEIEIEDFNAQILDKNNERVEIYVNNKWKNDSGPRIRNIITIPWHYKQIIHDYNKLNRLKKGPIMDLTHIGVINPKGDDIITWPEIDNLYVSKTLETRRLMTFKYQKNVKIEILYDKQ</sequence>
<dbReference type="AlphaFoldDB" id="A0A2R4PI92"/>
<evidence type="ECO:0000313" key="1">
    <source>
        <dbReference type="EMBL" id="AVX51678.1"/>
    </source>
</evidence>
<dbReference type="InterPro" id="IPR035143">
    <property type="entry name" value="DUF5483"/>
</dbReference>
<protein>
    <submittedName>
        <fullName evidence="1">Killer toxin protein-like protein</fullName>
    </submittedName>
</protein>
<keyword evidence="1" id="KW-0614">Plasmid</keyword>
<dbReference type="Pfam" id="PF17581">
    <property type="entry name" value="DUF5483"/>
    <property type="match status" value="1"/>
</dbReference>
<reference evidence="1" key="2">
    <citation type="submission" date="2017-11" db="EMBL/GenBank/DDBJ databases">
        <authorList>
            <person name="Han C.G."/>
        </authorList>
    </citation>
    <scope>NUCLEOTIDE SEQUENCE</scope>
    <source>
        <strain evidence="1">CBS 7435</strain>
        <plasmid evidence="1">unnamed</plasmid>
    </source>
</reference>
<name>A0A2R4PI92_9ASCO</name>
<reference evidence="1" key="1">
    <citation type="journal article" date="2016" name="J. Biotechnol.">
        <title>Refined Pichia pastoris reference genome sequence.</title>
        <authorList>
            <person name="Sturmberger L."/>
            <person name="Chappell T."/>
            <person name="Geier M."/>
            <person name="Krainer F."/>
            <person name="Day K.J."/>
            <person name="Vide U."/>
            <person name="Trstenjak S."/>
            <person name="Schiefer A."/>
            <person name="Richardson T."/>
            <person name="Soriaga L."/>
            <person name="Darnhofer B."/>
            <person name="Birner-Gruenberger R."/>
            <person name="Glick B.S."/>
            <person name="Tolstorukov I."/>
            <person name="Cregg J."/>
            <person name="Madden K."/>
            <person name="Glieder A."/>
        </authorList>
    </citation>
    <scope>NUCLEOTIDE SEQUENCE</scope>
    <source>
        <strain evidence="1">CBS 7435</strain>
        <plasmid evidence="1">unnamed</plasmid>
    </source>
</reference>
<organism evidence="1">
    <name type="scientific">Komagataella phaffii</name>
    <dbReference type="NCBI Taxonomy" id="460519"/>
    <lineage>
        <taxon>Eukaryota</taxon>
        <taxon>Fungi</taxon>
        <taxon>Dikarya</taxon>
        <taxon>Ascomycota</taxon>
        <taxon>Saccharomycotina</taxon>
        <taxon>Pichiomycetes</taxon>
        <taxon>Pichiales</taxon>
        <taxon>Pichiaceae</taxon>
        <taxon>Komagataella</taxon>
    </lineage>
</organism>